<proteinExistence type="predicted"/>
<dbReference type="InterPro" id="IPR050300">
    <property type="entry name" value="GDXG_lipolytic_enzyme"/>
</dbReference>
<feature type="compositionally biased region" description="Basic and acidic residues" evidence="2">
    <location>
        <begin position="313"/>
        <end position="345"/>
    </location>
</feature>
<dbReference type="Proteomes" id="UP000799424">
    <property type="component" value="Unassembled WGS sequence"/>
</dbReference>
<keyword evidence="1 4" id="KW-0378">Hydrolase</keyword>
<dbReference type="Pfam" id="PF07859">
    <property type="entry name" value="Abhydrolase_3"/>
    <property type="match status" value="2"/>
</dbReference>
<feature type="compositionally biased region" description="Basic and acidic residues" evidence="2">
    <location>
        <begin position="698"/>
        <end position="713"/>
    </location>
</feature>
<feature type="domain" description="Alpha/beta hydrolase fold-3" evidence="3">
    <location>
        <begin position="148"/>
        <end position="259"/>
    </location>
</feature>
<name>A0A6A6ZVI8_9PLEO</name>
<dbReference type="PANTHER" id="PTHR48081">
    <property type="entry name" value="AB HYDROLASE SUPERFAMILY PROTEIN C4A8.06C"/>
    <property type="match status" value="1"/>
</dbReference>
<accession>A0A6A6ZVI8</accession>
<feature type="region of interest" description="Disordered" evidence="2">
    <location>
        <begin position="697"/>
        <end position="839"/>
    </location>
</feature>
<feature type="domain" description="Alpha/beta hydrolase fold-3" evidence="3">
    <location>
        <begin position="388"/>
        <end position="440"/>
    </location>
</feature>
<feature type="compositionally biased region" description="Polar residues" evidence="2">
    <location>
        <begin position="721"/>
        <end position="737"/>
    </location>
</feature>
<dbReference type="AlphaFoldDB" id="A0A6A6ZVI8"/>
<evidence type="ECO:0000256" key="1">
    <source>
        <dbReference type="ARBA" id="ARBA00022801"/>
    </source>
</evidence>
<feature type="region of interest" description="Disordered" evidence="2">
    <location>
        <begin position="525"/>
        <end position="568"/>
    </location>
</feature>
<evidence type="ECO:0000259" key="3">
    <source>
        <dbReference type="Pfam" id="PF07859"/>
    </source>
</evidence>
<dbReference type="SUPFAM" id="SSF53474">
    <property type="entry name" value="alpha/beta-Hydrolases"/>
    <property type="match status" value="1"/>
</dbReference>
<evidence type="ECO:0000313" key="4">
    <source>
        <dbReference type="EMBL" id="KAF2825080.1"/>
    </source>
</evidence>
<feature type="compositionally biased region" description="Basic and acidic residues" evidence="2">
    <location>
        <begin position="297"/>
        <end position="306"/>
    </location>
</feature>
<sequence length="957" mass="104406">MPVNTISVSAAVTPTVIQTYLSHYLNRRPLAQKPTAHISYHEGLELIRRFLHYASFHTVDELQAFTSQWVPVPHWVHSKVVEISDARLTQSAELISAQLGPRGVEAVGGKNWWQWRRDDATLKAEWIEMRKDYDARKQLAITKGDRIMLYVHGGAYFFGSVDEHRYQMQRHARKLKARVIAPKYRLAPQFPFPCGLQDCLAVYLHLLEEKHDPNTIILAGDSAGGGMVLSMLVTLRDQGVPLPAGAILISPWVDLTHSFPSLGGDGKMDYIPAHGFVHKPSMSWPPPNADDLLEFERTRGSHEKGKTSPRVSTSKDKKEERAAQKEAKKERVRGYSVRSSDKPDLSDIIDGTGHGSDMWISPDGKYSIGPKSMLSVQLDNDQRIEIKDQIQMYAPNHLLTHPLVSPALQPSLGGLPPLLIQTGGGELLRDEQIYIAHKAAQPLAYVPPASNNQTAEDIQARASQYKPTNVNLQVWDDMCHVGPTLSFTRPAKHMYRSIAQFGAWTLARAQKKSIDIVDDDDISVISSDSSSSSESEKQGSDSSLDKTKPAKARRTQGGTRGTAEQEKAVATVGRAGDPLPSFENHMIRQRVDRHGRIYPLATKEELAALNLPTADVGVPKTGPVSKWMKAQSQWNSKFAKQKIKIQKRRLKEMEKGFEGFEGEIPPPTALAGRRVKGMKAEKAKKRSWGMSMWAGWGSKHDSVTIDREEKADQTPDEPDTSAATQPPTDGTTDTNPITAPKRSRTANLTASATSRLRSRSRRSAVTDKGQASASLENIALPTTVPMQLAPERKASPLPSPTSELTSPCFTSPGIVVSANPQSPDTLIPATDGSSTRPTKGGIAYPFSLKVDGADGGANASMVTLQSLGIRTPDAVDASQMEKGLEALPPAVEADAEASQRPGVERFYIAKPGVGAGAGLFSSGVLPVDGVERVERPGVERFETAKEDLGVAGKSGRA</sequence>
<keyword evidence="5" id="KW-1185">Reference proteome</keyword>
<evidence type="ECO:0000256" key="2">
    <source>
        <dbReference type="SAM" id="MobiDB-lite"/>
    </source>
</evidence>
<dbReference type="OrthoDB" id="2336090at2759"/>
<dbReference type="EMBL" id="MU006228">
    <property type="protein sequence ID" value="KAF2825080.1"/>
    <property type="molecule type" value="Genomic_DNA"/>
</dbReference>
<feature type="region of interest" description="Disordered" evidence="2">
    <location>
        <begin position="297"/>
        <end position="352"/>
    </location>
</feature>
<dbReference type="GO" id="GO:0016787">
    <property type="term" value="F:hydrolase activity"/>
    <property type="evidence" value="ECO:0007669"/>
    <property type="project" value="UniProtKB-KW"/>
</dbReference>
<dbReference type="InterPro" id="IPR029058">
    <property type="entry name" value="AB_hydrolase_fold"/>
</dbReference>
<protein>
    <submittedName>
        <fullName evidence="4">Alpha/beta-hydrolase</fullName>
    </submittedName>
</protein>
<reference evidence="4" key="1">
    <citation type="journal article" date="2020" name="Stud. Mycol.">
        <title>101 Dothideomycetes genomes: a test case for predicting lifestyles and emergence of pathogens.</title>
        <authorList>
            <person name="Haridas S."/>
            <person name="Albert R."/>
            <person name="Binder M."/>
            <person name="Bloem J."/>
            <person name="Labutti K."/>
            <person name="Salamov A."/>
            <person name="Andreopoulos B."/>
            <person name="Baker S."/>
            <person name="Barry K."/>
            <person name="Bills G."/>
            <person name="Bluhm B."/>
            <person name="Cannon C."/>
            <person name="Castanera R."/>
            <person name="Culley D."/>
            <person name="Daum C."/>
            <person name="Ezra D."/>
            <person name="Gonzalez J."/>
            <person name="Henrissat B."/>
            <person name="Kuo A."/>
            <person name="Liang C."/>
            <person name="Lipzen A."/>
            <person name="Lutzoni F."/>
            <person name="Magnuson J."/>
            <person name="Mondo S."/>
            <person name="Nolan M."/>
            <person name="Ohm R."/>
            <person name="Pangilinan J."/>
            <person name="Park H.-J."/>
            <person name="Ramirez L."/>
            <person name="Alfaro M."/>
            <person name="Sun H."/>
            <person name="Tritt A."/>
            <person name="Yoshinaga Y."/>
            <person name="Zwiers L.-H."/>
            <person name="Turgeon B."/>
            <person name="Goodwin S."/>
            <person name="Spatafora J."/>
            <person name="Crous P."/>
            <person name="Grigoriev I."/>
        </authorList>
    </citation>
    <scope>NUCLEOTIDE SEQUENCE</scope>
    <source>
        <strain evidence="4">CBS 113818</strain>
    </source>
</reference>
<organism evidence="4 5">
    <name type="scientific">Ophiobolus disseminans</name>
    <dbReference type="NCBI Taxonomy" id="1469910"/>
    <lineage>
        <taxon>Eukaryota</taxon>
        <taxon>Fungi</taxon>
        <taxon>Dikarya</taxon>
        <taxon>Ascomycota</taxon>
        <taxon>Pezizomycotina</taxon>
        <taxon>Dothideomycetes</taxon>
        <taxon>Pleosporomycetidae</taxon>
        <taxon>Pleosporales</taxon>
        <taxon>Pleosporineae</taxon>
        <taxon>Phaeosphaeriaceae</taxon>
        <taxon>Ophiobolus</taxon>
    </lineage>
</organism>
<dbReference type="InterPro" id="IPR013094">
    <property type="entry name" value="AB_hydrolase_3"/>
</dbReference>
<dbReference type="Gene3D" id="3.40.50.1820">
    <property type="entry name" value="alpha/beta hydrolase"/>
    <property type="match status" value="2"/>
</dbReference>
<gene>
    <name evidence="4" type="ORF">CC86DRAFT_352315</name>
</gene>
<feature type="compositionally biased region" description="Basic and acidic residues" evidence="2">
    <location>
        <begin position="534"/>
        <end position="548"/>
    </location>
</feature>
<dbReference type="PANTHER" id="PTHR48081:SF19">
    <property type="entry name" value="AB HYDROLASE SUPERFAMILY PROTEIN C4A8.06C"/>
    <property type="match status" value="1"/>
</dbReference>
<evidence type="ECO:0000313" key="5">
    <source>
        <dbReference type="Proteomes" id="UP000799424"/>
    </source>
</evidence>